<feature type="region of interest" description="Disordered" evidence="6">
    <location>
        <begin position="739"/>
        <end position="802"/>
    </location>
</feature>
<feature type="compositionally biased region" description="Low complexity" evidence="6">
    <location>
        <begin position="437"/>
        <end position="460"/>
    </location>
</feature>
<reference evidence="8 9" key="1">
    <citation type="journal article" date="2010" name="Plant Cell">
        <title>The Chlorella variabilis NC64A genome reveals adaptation to photosymbiosis, coevolution with viruses, and cryptic sex.</title>
        <authorList>
            <person name="Blanc G."/>
            <person name="Duncan G."/>
            <person name="Agarkova I."/>
            <person name="Borodovsky M."/>
            <person name="Gurnon J."/>
            <person name="Kuo A."/>
            <person name="Lindquist E."/>
            <person name="Lucas S."/>
            <person name="Pangilinan J."/>
            <person name="Polle J."/>
            <person name="Salamov A."/>
            <person name="Terry A."/>
            <person name="Yamada T."/>
            <person name="Dunigan D.D."/>
            <person name="Grigoriev I.V."/>
            <person name="Claverie J.M."/>
            <person name="Van Etten J.L."/>
        </authorList>
    </citation>
    <scope>NUCLEOTIDE SEQUENCE [LARGE SCALE GENOMIC DNA]</scope>
    <source>
        <strain evidence="8 9">NC64A</strain>
    </source>
</reference>
<feature type="compositionally biased region" description="Acidic residues" evidence="6">
    <location>
        <begin position="490"/>
        <end position="500"/>
    </location>
</feature>
<dbReference type="AlphaFoldDB" id="E1Z879"/>
<dbReference type="KEGG" id="cvr:CHLNCDRAFT_142287"/>
<feature type="domain" description="FHA" evidence="7">
    <location>
        <begin position="34"/>
        <end position="94"/>
    </location>
</feature>
<keyword evidence="3" id="KW-0234">DNA repair</keyword>
<feature type="compositionally biased region" description="Low complexity" evidence="6">
    <location>
        <begin position="377"/>
        <end position="386"/>
    </location>
</feature>
<protein>
    <recommendedName>
        <fullName evidence="7">FHA domain-containing protein</fullName>
    </recommendedName>
</protein>
<dbReference type="GeneID" id="17357744"/>
<feature type="compositionally biased region" description="Low complexity" evidence="6">
    <location>
        <begin position="602"/>
        <end position="622"/>
    </location>
</feature>
<keyword evidence="4" id="KW-0539">Nucleus</keyword>
<feature type="compositionally biased region" description="Low complexity" evidence="6">
    <location>
        <begin position="515"/>
        <end position="532"/>
    </location>
</feature>
<dbReference type="RefSeq" id="XP_005850399.1">
    <property type="nucleotide sequence ID" value="XM_005850337.1"/>
</dbReference>
<dbReference type="Pfam" id="PF00498">
    <property type="entry name" value="FHA"/>
    <property type="match status" value="1"/>
</dbReference>
<feature type="region of interest" description="Disordered" evidence="6">
    <location>
        <begin position="353"/>
        <end position="680"/>
    </location>
</feature>
<sequence length="802" mass="82029">MGSSLWLLEAKRHATEDRSSQACSVKFWLKPGAVVVGRQGQAELPVGEDKSISRKHADITVPTAEDWQREEGGQPYVLLKDRSKYGTWVSPTSTFADSERLGGEAARVPPNCMVRFGYKSPFKLYHQASRDWVLYLSPAQREAADAGALAALEEAAAATGLPLTDQLPDHPGTRVLALGAAPLRVDGPTLLALLRGYPVVGASWQAAQPPACPRLLEWQQQQVWRNSRPEEGAYPVQLQYEKPGGRVTALAGPAALLRCAGQRALAGRSLLWLPAARDAALQEAARLLGAANSEAPASGRGAAAAAKAAGAVVVRGSEADAMPASYRKLAWTTPQLLIAGMLEGSVDAAVQLPAGEADTTPPAAGKGKGKGRGGREAAGTRSTTGSKGRGRGRKGAALEEEEGGEGQGSGSETDASEDLSHLRGTQRVLAAEDAAKPKPSAAAAAARAAHTQKQLQQQQQQEEEEAAQPMVAAAPQAAAGGRKRRKAEQQEQEQQQDSEGEEVHATPAKKRRQGEPGAAAAAGPPAARAARAPPRPMPEAEGWHTMSHGRQQRQQQQHDAAVSDGGDASPQACAPADPTQPAASAAKTAAAGGAGRGRRGRTNVAAAAGAAPAAAAEGAAQGADGGADGGQEGDGDAASEAGRSVVAFLPLIAAHPPPAARGTGSTNGGGGGGGPNYKAFRKSGGAGAAAAVSRTLVAFAEEPYAEDGPVDAGAFIKAEAERRRRLQQADELFAANVKARKAAPLPGADGDTPPKPQTQGRGRGRGSKKATAAAAAGQQSMLNFLPAAGAGRGRGRGRKGKA</sequence>
<dbReference type="InterPro" id="IPR000253">
    <property type="entry name" value="FHA_dom"/>
</dbReference>
<dbReference type="PROSITE" id="PS50006">
    <property type="entry name" value="FHA_DOMAIN"/>
    <property type="match status" value="1"/>
</dbReference>
<evidence type="ECO:0000256" key="4">
    <source>
        <dbReference type="ARBA" id="ARBA00023242"/>
    </source>
</evidence>
<dbReference type="GO" id="GO:0030870">
    <property type="term" value="C:Mre11 complex"/>
    <property type="evidence" value="ECO:0007669"/>
    <property type="project" value="InterPro"/>
</dbReference>
<name>E1Z879_CHLVA</name>
<dbReference type="OMA" id="DASPQAC"/>
<dbReference type="InParanoid" id="E1Z879"/>
<keyword evidence="9" id="KW-1185">Reference proteome</keyword>
<dbReference type="EMBL" id="GL433838">
    <property type="protein sequence ID" value="EFN58297.1"/>
    <property type="molecule type" value="Genomic_DNA"/>
</dbReference>
<feature type="compositionally biased region" description="Low complexity" evidence="6">
    <location>
        <begin position="769"/>
        <end position="780"/>
    </location>
</feature>
<dbReference type="PANTHER" id="PTHR12162">
    <property type="entry name" value="NIBRIN-RELATED"/>
    <property type="match status" value="1"/>
</dbReference>
<evidence type="ECO:0000256" key="3">
    <source>
        <dbReference type="ARBA" id="ARBA00023204"/>
    </source>
</evidence>
<feature type="compositionally biased region" description="Low complexity" evidence="6">
    <location>
        <begin position="579"/>
        <end position="591"/>
    </location>
</feature>
<dbReference type="GO" id="GO:0003684">
    <property type="term" value="F:damaged DNA binding"/>
    <property type="evidence" value="ECO:0007669"/>
    <property type="project" value="TreeGrafter"/>
</dbReference>
<evidence type="ECO:0000313" key="8">
    <source>
        <dbReference type="EMBL" id="EFN58297.1"/>
    </source>
</evidence>
<proteinExistence type="inferred from homology"/>
<dbReference type="OrthoDB" id="515362at2759"/>
<evidence type="ECO:0000256" key="5">
    <source>
        <dbReference type="ARBA" id="ARBA00044757"/>
    </source>
</evidence>
<dbReference type="Gene3D" id="2.60.200.20">
    <property type="match status" value="1"/>
</dbReference>
<comment type="subcellular location">
    <subcellularLocation>
        <location evidence="1">Nucleus</location>
    </subcellularLocation>
</comment>
<dbReference type="InterPro" id="IPR040227">
    <property type="entry name" value="Nibrin-rel"/>
</dbReference>
<feature type="compositionally biased region" description="Gly residues" evidence="6">
    <location>
        <begin position="665"/>
        <end position="675"/>
    </location>
</feature>
<dbReference type="SUPFAM" id="SSF49879">
    <property type="entry name" value="SMAD/FHA domain"/>
    <property type="match status" value="1"/>
</dbReference>
<evidence type="ECO:0000256" key="6">
    <source>
        <dbReference type="SAM" id="MobiDB-lite"/>
    </source>
</evidence>
<evidence type="ECO:0000259" key="7">
    <source>
        <dbReference type="PROSITE" id="PS50006"/>
    </source>
</evidence>
<dbReference type="Proteomes" id="UP000008141">
    <property type="component" value="Unassembled WGS sequence"/>
</dbReference>
<organism evidence="9">
    <name type="scientific">Chlorella variabilis</name>
    <name type="common">Green alga</name>
    <dbReference type="NCBI Taxonomy" id="554065"/>
    <lineage>
        <taxon>Eukaryota</taxon>
        <taxon>Viridiplantae</taxon>
        <taxon>Chlorophyta</taxon>
        <taxon>core chlorophytes</taxon>
        <taxon>Trebouxiophyceae</taxon>
        <taxon>Chlorellales</taxon>
        <taxon>Chlorellaceae</taxon>
        <taxon>Chlorella clade</taxon>
        <taxon>Chlorella</taxon>
    </lineage>
</organism>
<feature type="compositionally biased region" description="Basic residues" evidence="6">
    <location>
        <begin position="793"/>
        <end position="802"/>
    </location>
</feature>
<dbReference type="InterPro" id="IPR008984">
    <property type="entry name" value="SMAD_FHA_dom_sf"/>
</dbReference>
<comment type="similarity">
    <text evidence="5">Belongs to the Nibrin family.</text>
</comment>
<evidence type="ECO:0000256" key="2">
    <source>
        <dbReference type="ARBA" id="ARBA00022763"/>
    </source>
</evidence>
<dbReference type="PANTHER" id="PTHR12162:SF0">
    <property type="entry name" value="NIBRIN"/>
    <property type="match status" value="1"/>
</dbReference>
<keyword evidence="2" id="KW-0227">DNA damage</keyword>
<accession>E1Z879</accession>
<evidence type="ECO:0000256" key="1">
    <source>
        <dbReference type="ARBA" id="ARBA00004123"/>
    </source>
</evidence>
<dbReference type="GO" id="GO:0007095">
    <property type="term" value="P:mitotic G2 DNA damage checkpoint signaling"/>
    <property type="evidence" value="ECO:0007669"/>
    <property type="project" value="InterPro"/>
</dbReference>
<evidence type="ECO:0000313" key="9">
    <source>
        <dbReference type="Proteomes" id="UP000008141"/>
    </source>
</evidence>
<feature type="compositionally biased region" description="Low complexity" evidence="6">
    <location>
        <begin position="467"/>
        <end position="479"/>
    </location>
</feature>
<feature type="compositionally biased region" description="Low complexity" evidence="6">
    <location>
        <begin position="638"/>
        <end position="664"/>
    </location>
</feature>
<gene>
    <name evidence="8" type="ORF">CHLNCDRAFT_142287</name>
</gene>
<dbReference type="GO" id="GO:0000724">
    <property type="term" value="P:double-strand break repair via homologous recombination"/>
    <property type="evidence" value="ECO:0007669"/>
    <property type="project" value="TreeGrafter"/>
</dbReference>